<evidence type="ECO:0000313" key="3">
    <source>
        <dbReference type="EMBL" id="KMO68362.1"/>
    </source>
</evidence>
<feature type="region of interest" description="Disordered" evidence="1">
    <location>
        <begin position="144"/>
        <end position="165"/>
    </location>
</feature>
<feature type="signal peptide" evidence="2">
    <location>
        <begin position="1"/>
        <end position="22"/>
    </location>
</feature>
<accession>A0A0J6VFI1</accession>
<feature type="chain" id="PRO_5038533448" description="Copper chaperone PCu(A)C" evidence="2">
    <location>
        <begin position="23"/>
        <end position="165"/>
    </location>
</feature>
<dbReference type="PATRIC" id="fig|1807.14.peg.5406"/>
<dbReference type="EMBL" id="JYNU01000058">
    <property type="protein sequence ID" value="KMO68362.1"/>
    <property type="molecule type" value="Genomic_DNA"/>
</dbReference>
<dbReference type="RefSeq" id="WP_048425408.1">
    <property type="nucleotide sequence ID" value="NZ_JYNU01000058.1"/>
</dbReference>
<dbReference type="PROSITE" id="PS51257">
    <property type="entry name" value="PROKAR_LIPOPROTEIN"/>
    <property type="match status" value="1"/>
</dbReference>
<dbReference type="SUPFAM" id="SSF110087">
    <property type="entry name" value="DR1885-like metal-binding protein"/>
    <property type="match status" value="1"/>
</dbReference>
<organism evidence="3 4">
    <name type="scientific">Mycolicibacterium obuense</name>
    <dbReference type="NCBI Taxonomy" id="1807"/>
    <lineage>
        <taxon>Bacteria</taxon>
        <taxon>Bacillati</taxon>
        <taxon>Actinomycetota</taxon>
        <taxon>Actinomycetes</taxon>
        <taxon>Mycobacteriales</taxon>
        <taxon>Mycobacteriaceae</taxon>
        <taxon>Mycolicibacterium</taxon>
    </lineage>
</organism>
<evidence type="ECO:0000256" key="1">
    <source>
        <dbReference type="SAM" id="MobiDB-lite"/>
    </source>
</evidence>
<comment type="caution">
    <text evidence="3">The sequence shown here is derived from an EMBL/GenBank/DDBJ whole genome shotgun (WGS) entry which is preliminary data.</text>
</comment>
<dbReference type="InterPro" id="IPR007410">
    <property type="entry name" value="LpqE-like"/>
</dbReference>
<evidence type="ECO:0000256" key="2">
    <source>
        <dbReference type="SAM" id="SignalP"/>
    </source>
</evidence>
<sequence precursor="true">MPRFLSVVVALLITLLTGCGGSAPDESTMASHVAVSDQWASASDDGMAAVFGVFTNTGDRDATVVAGDSPAAASVELHEVVRGGGGAGVMQPKDGGFIVPAGGRHELSPGADHLMLMQLKEPLRPGADVTVTVRFADGSSLPVTAQVRDFPGGQEPYQPGTHGRG</sequence>
<evidence type="ECO:0008006" key="5">
    <source>
        <dbReference type="Google" id="ProtNLM"/>
    </source>
</evidence>
<dbReference type="AlphaFoldDB" id="A0A0J6VFI1"/>
<gene>
    <name evidence="3" type="ORF">MOBUDSM44075_05364</name>
</gene>
<proteinExistence type="predicted"/>
<dbReference type="Proteomes" id="UP000036313">
    <property type="component" value="Unassembled WGS sequence"/>
</dbReference>
<dbReference type="Gene3D" id="2.60.40.1890">
    <property type="entry name" value="PCu(A)C copper chaperone"/>
    <property type="match status" value="1"/>
</dbReference>
<name>A0A0J6VFI1_9MYCO</name>
<dbReference type="InterPro" id="IPR058248">
    <property type="entry name" value="Lxx211020-like"/>
</dbReference>
<reference evidence="3 4" key="1">
    <citation type="journal article" date="2015" name="Genome Biol. Evol.">
        <title>Characterization of Three Mycobacterium spp. with Potential Use in Bioremediation by Genome Sequencing and Comparative Genomics.</title>
        <authorList>
            <person name="Das S."/>
            <person name="Pettersson B.M."/>
            <person name="Behra P.R."/>
            <person name="Ramesh M."/>
            <person name="Dasgupta S."/>
            <person name="Bhattacharya A."/>
            <person name="Kirsebom L.A."/>
        </authorList>
    </citation>
    <scope>NUCLEOTIDE SEQUENCE [LARGE SCALE GENOMIC DNA]</scope>
    <source>
        <strain evidence="3 4">DSM 44075</strain>
    </source>
</reference>
<keyword evidence="2" id="KW-0732">Signal</keyword>
<dbReference type="Pfam" id="PF04314">
    <property type="entry name" value="PCuAC"/>
    <property type="match status" value="1"/>
</dbReference>
<dbReference type="InterPro" id="IPR036182">
    <property type="entry name" value="PCuAC_sf"/>
</dbReference>
<evidence type="ECO:0000313" key="4">
    <source>
        <dbReference type="Proteomes" id="UP000036313"/>
    </source>
</evidence>
<dbReference type="PANTHER" id="PTHR36302:SF1">
    <property type="entry name" value="COPPER CHAPERONE PCU(A)C"/>
    <property type="match status" value="1"/>
</dbReference>
<dbReference type="PANTHER" id="PTHR36302">
    <property type="entry name" value="BLR7088 PROTEIN"/>
    <property type="match status" value="1"/>
</dbReference>
<protein>
    <recommendedName>
        <fullName evidence="5">Copper chaperone PCu(A)C</fullName>
    </recommendedName>
</protein>